<accession>A0ABT4GJR8</accession>
<name>A0ABT4GJR8_9BACL</name>
<dbReference type="EMBL" id="JAMDMX010000098">
    <property type="protein sequence ID" value="MCY9696447.1"/>
    <property type="molecule type" value="Genomic_DNA"/>
</dbReference>
<organism evidence="1 2">
    <name type="scientific">Paenibacillus alginolyticus</name>
    <dbReference type="NCBI Taxonomy" id="59839"/>
    <lineage>
        <taxon>Bacteria</taxon>
        <taxon>Bacillati</taxon>
        <taxon>Bacillota</taxon>
        <taxon>Bacilli</taxon>
        <taxon>Bacillales</taxon>
        <taxon>Paenibacillaceae</taxon>
        <taxon>Paenibacillus</taxon>
    </lineage>
</organism>
<dbReference type="Proteomes" id="UP001527099">
    <property type="component" value="Unassembled WGS sequence"/>
</dbReference>
<dbReference type="RefSeq" id="WP_268617538.1">
    <property type="nucleotide sequence ID" value="NZ_JAMDMX010000098.1"/>
</dbReference>
<evidence type="ECO:0000313" key="1">
    <source>
        <dbReference type="EMBL" id="MCY9696447.1"/>
    </source>
</evidence>
<proteinExistence type="predicted"/>
<evidence type="ECO:0000313" key="2">
    <source>
        <dbReference type="Proteomes" id="UP001527099"/>
    </source>
</evidence>
<sequence>MSKDLYNKGMECFSYFSKGWCDVRNNKKLYFDIWRKANFTGLIKCYIKAFELYGRDGIAEGFGKQMDEILPDGRGTYDGSTKDWRSAYTISREFAIYRESQTGFELSSLAKACSESKITASKYLANYLLNFNQLINGQVVHPFKKVLELFQSQNDSITKDQIGDILEFNLNIATPASKRQQVNNFCNRIAGSGLLLTTGANGNHILIGTRYSLQDLLNACRVWEGTVEEFQEMNQDGYIDMISSPNKLIM</sequence>
<keyword evidence="2" id="KW-1185">Reference proteome</keyword>
<reference evidence="1 2" key="1">
    <citation type="submission" date="2022-05" db="EMBL/GenBank/DDBJ databases">
        <title>Genome Sequencing of Bee-Associated Microbes.</title>
        <authorList>
            <person name="Dunlap C."/>
        </authorList>
    </citation>
    <scope>NUCLEOTIDE SEQUENCE [LARGE SCALE GENOMIC DNA]</scope>
    <source>
        <strain evidence="1 2">NRRL B-14421</strain>
    </source>
</reference>
<comment type="caution">
    <text evidence="1">The sequence shown here is derived from an EMBL/GenBank/DDBJ whole genome shotgun (WGS) entry which is preliminary data.</text>
</comment>
<gene>
    <name evidence="1" type="ORF">M5X19_26615</name>
</gene>
<protein>
    <submittedName>
        <fullName evidence="1">Uncharacterized protein</fullName>
    </submittedName>
</protein>